<protein>
    <recommendedName>
        <fullName evidence="3">Tick transposon</fullName>
    </recommendedName>
</protein>
<dbReference type="AlphaFoldDB" id="A0A0L7KWM5"/>
<name>A0A0L7KWM5_OPEBR</name>
<accession>A0A0L7KWM5</accession>
<dbReference type="STRING" id="104452.A0A0L7KWM5"/>
<reference evidence="1 2" key="1">
    <citation type="journal article" date="2015" name="Genome Biol. Evol.">
        <title>The genome of winter moth (Operophtera brumata) provides a genomic perspective on sexual dimorphism and phenology.</title>
        <authorList>
            <person name="Derks M.F."/>
            <person name="Smit S."/>
            <person name="Salis L."/>
            <person name="Schijlen E."/>
            <person name="Bossers A."/>
            <person name="Mateman C."/>
            <person name="Pijl A.S."/>
            <person name="de Ridder D."/>
            <person name="Groenen M.A."/>
            <person name="Visser M.E."/>
            <person name="Megens H.J."/>
        </authorList>
    </citation>
    <scope>NUCLEOTIDE SEQUENCE [LARGE SCALE GENOMIC DNA]</scope>
    <source>
        <strain evidence="1">WM2013NL</strain>
        <tissue evidence="1">Head and thorax</tissue>
    </source>
</reference>
<proteinExistence type="predicted"/>
<dbReference type="SUPFAM" id="SSF56219">
    <property type="entry name" value="DNase I-like"/>
    <property type="match status" value="1"/>
</dbReference>
<feature type="non-terminal residue" evidence="1">
    <location>
        <position position="566"/>
    </location>
</feature>
<dbReference type="InterPro" id="IPR036691">
    <property type="entry name" value="Endo/exonu/phosph_ase_sf"/>
</dbReference>
<comment type="caution">
    <text evidence="1">The sequence shown here is derived from an EMBL/GenBank/DDBJ whole genome shotgun (WGS) entry which is preliminary data.</text>
</comment>
<dbReference type="EMBL" id="JTDY01005031">
    <property type="protein sequence ID" value="KOB67454.1"/>
    <property type="molecule type" value="Genomic_DNA"/>
</dbReference>
<dbReference type="Proteomes" id="UP000037510">
    <property type="component" value="Unassembled WGS sequence"/>
</dbReference>
<evidence type="ECO:0008006" key="3">
    <source>
        <dbReference type="Google" id="ProtNLM"/>
    </source>
</evidence>
<organism evidence="1 2">
    <name type="scientific">Operophtera brumata</name>
    <name type="common">Winter moth</name>
    <name type="synonym">Phalaena brumata</name>
    <dbReference type="NCBI Taxonomy" id="104452"/>
    <lineage>
        <taxon>Eukaryota</taxon>
        <taxon>Metazoa</taxon>
        <taxon>Ecdysozoa</taxon>
        <taxon>Arthropoda</taxon>
        <taxon>Hexapoda</taxon>
        <taxon>Insecta</taxon>
        <taxon>Pterygota</taxon>
        <taxon>Neoptera</taxon>
        <taxon>Endopterygota</taxon>
        <taxon>Lepidoptera</taxon>
        <taxon>Glossata</taxon>
        <taxon>Ditrysia</taxon>
        <taxon>Geometroidea</taxon>
        <taxon>Geometridae</taxon>
        <taxon>Larentiinae</taxon>
        <taxon>Operophtera</taxon>
    </lineage>
</organism>
<dbReference type="Gene3D" id="3.60.10.10">
    <property type="entry name" value="Endonuclease/exonuclease/phosphatase"/>
    <property type="match status" value="1"/>
</dbReference>
<keyword evidence="2" id="KW-1185">Reference proteome</keyword>
<evidence type="ECO:0000313" key="1">
    <source>
        <dbReference type="EMBL" id="KOB67454.1"/>
    </source>
</evidence>
<gene>
    <name evidence="1" type="ORF">OBRU01_20157</name>
</gene>
<sequence>MDNIDIFNDIDKTELVLNAVVDHPDQCVNFLENANNQYTIVCQNIRSVQKNINSFIVFLSSLNFLPDIIIFTECRINEDSPDLTLPNYSFYSSKKYINQNDGIIVFSKPELHITIEEPNFKDANCLLLHIGNKLSIIAIYRTPSIRKIDRFCHSLETILQTIKSESCIMVGDYNIDIRNDENDPDPLATDYLDLTGHYGFIPGHKLPTRGLRCLDHVMINSKKSTQILIYDSDITDHRTIILGIDRLAHATNITNNRTSSKINYQGIVCDLEKFNPTNLYAHTDITIAVQDFTKIITELITKHTTTKLMKNREVLLKPWITPNLLKCIRKKSALQLLMKKNPKDGKIHETYKNYRNTCINLIHDLKMKYEENLLKAAHGDSKQTWKCIKSICNLNKKTNKNSLINESDNGSDAVNNVNRYFTSVGKDLADNILSSLSMTQKELVSLVSSSLTSTPVNSFFISPTDTYEITKIITSLKAASAPGWDSIKKTKYIPFSITKSTSPESSLQIQLHNGHSLLNNTKCNCPTLDKVDTIKYLGVLIDEHLSWTKQIAALRSRLRKLLYIMK</sequence>
<evidence type="ECO:0000313" key="2">
    <source>
        <dbReference type="Proteomes" id="UP000037510"/>
    </source>
</evidence>